<accession>A0A9W6YY09</accession>
<dbReference type="AlphaFoldDB" id="A0A9W6YY09"/>
<keyword evidence="2" id="KW-1185">Reference proteome</keyword>
<dbReference type="InterPro" id="IPR018607">
    <property type="entry name" value="Ctf8"/>
</dbReference>
<reference evidence="1" key="1">
    <citation type="submission" date="2023-04" db="EMBL/GenBank/DDBJ databases">
        <title>Ambrosiozyma monospora NBRC 1965.</title>
        <authorList>
            <person name="Ichikawa N."/>
            <person name="Sato H."/>
            <person name="Tonouchi N."/>
        </authorList>
    </citation>
    <scope>NUCLEOTIDE SEQUENCE</scope>
    <source>
        <strain evidence="1">NBRC 1965</strain>
    </source>
</reference>
<dbReference type="EMBL" id="BSXU01001776">
    <property type="protein sequence ID" value="GMG30975.1"/>
    <property type="molecule type" value="Genomic_DNA"/>
</dbReference>
<dbReference type="GO" id="GO:0007064">
    <property type="term" value="P:mitotic sister chromatid cohesion"/>
    <property type="evidence" value="ECO:0007669"/>
    <property type="project" value="InterPro"/>
</dbReference>
<organism evidence="1 2">
    <name type="scientific">Ambrosiozyma monospora</name>
    <name type="common">Yeast</name>
    <name type="synonym">Endomycopsis monosporus</name>
    <dbReference type="NCBI Taxonomy" id="43982"/>
    <lineage>
        <taxon>Eukaryota</taxon>
        <taxon>Fungi</taxon>
        <taxon>Dikarya</taxon>
        <taxon>Ascomycota</taxon>
        <taxon>Saccharomycotina</taxon>
        <taxon>Pichiomycetes</taxon>
        <taxon>Pichiales</taxon>
        <taxon>Pichiaceae</taxon>
        <taxon>Ambrosiozyma</taxon>
    </lineage>
</organism>
<protein>
    <submittedName>
        <fullName evidence="1">Unnamed protein product</fullName>
    </submittedName>
</protein>
<evidence type="ECO:0000313" key="1">
    <source>
        <dbReference type="EMBL" id="GMG30975.1"/>
    </source>
</evidence>
<evidence type="ECO:0000313" key="2">
    <source>
        <dbReference type="Proteomes" id="UP001165063"/>
    </source>
</evidence>
<sequence>MPSRELNYHKAHESLTAGTGNLTGNKYSQAICTSLGLTLLEIQGELNLPSEKPDSLTEEEEKLFIKTSIPSNIADTEEILRDAVKFGKLELDKDCKKATLFISKSQRLVGTVEKVDPPLGVLKVSKPPSETDGTTASECQIIDVINYKVIFKFRPLPIM</sequence>
<dbReference type="GO" id="GO:0031390">
    <property type="term" value="C:Ctf18 RFC-like complex"/>
    <property type="evidence" value="ECO:0007669"/>
    <property type="project" value="InterPro"/>
</dbReference>
<dbReference type="OrthoDB" id="121932at2759"/>
<name>A0A9W6YY09_AMBMO</name>
<proteinExistence type="predicted"/>
<dbReference type="Proteomes" id="UP001165063">
    <property type="component" value="Unassembled WGS sequence"/>
</dbReference>
<comment type="caution">
    <text evidence="1">The sequence shown here is derived from an EMBL/GenBank/DDBJ whole genome shotgun (WGS) entry which is preliminary data.</text>
</comment>
<gene>
    <name evidence="1" type="ORF">Amon01_000392600</name>
</gene>
<dbReference type="Pfam" id="PF09696">
    <property type="entry name" value="Ctf8"/>
    <property type="match status" value="1"/>
</dbReference>